<dbReference type="EMBL" id="JBHUMQ010000026">
    <property type="protein sequence ID" value="MFD2694357.1"/>
    <property type="molecule type" value="Genomic_DNA"/>
</dbReference>
<comment type="caution">
    <text evidence="2">The sequence shown here is derived from an EMBL/GenBank/DDBJ whole genome shotgun (WGS) entry which is preliminary data.</text>
</comment>
<feature type="domain" description="DUF4143" evidence="1">
    <location>
        <begin position="67"/>
        <end position="225"/>
    </location>
</feature>
<dbReference type="RefSeq" id="WP_253057900.1">
    <property type="nucleotide sequence ID" value="NZ_JAMXWM010000001.1"/>
</dbReference>
<evidence type="ECO:0000313" key="2">
    <source>
        <dbReference type="EMBL" id="MFD2694357.1"/>
    </source>
</evidence>
<keyword evidence="2" id="KW-0067">ATP-binding</keyword>
<evidence type="ECO:0000313" key="3">
    <source>
        <dbReference type="Proteomes" id="UP001597399"/>
    </source>
</evidence>
<protein>
    <submittedName>
        <fullName evidence="2">ATP-binding protein</fullName>
    </submittedName>
</protein>
<sequence>MDDGIRPAQLYRLQQSDLTNLMTKFSSLQQHFNRYLVVGGFPELALSSDDTLSQRMLREDVVDKVIKRDILTLFNVRNPLQLEKVFLYLCMNSSNLINISAMAKELDSMNKITLLNYIRFLKEANLIYISDPIGIDGKGILKRKPKIYVADAAIRNAVLMLEDVITDPNEMGIMVETTVYKHIAAFYYTTNAQVGYYRKLKENEKEVDVVVELPAARILCEVKYRGNSRIPETDAIIELANDESKKTRGALVITKRAEDYGVTAHHTRIPVVRIPAPAFLYLLGHAEKEGYVAKM</sequence>
<keyword evidence="3" id="KW-1185">Reference proteome</keyword>
<dbReference type="PANTHER" id="PTHR43566:SF1">
    <property type="entry name" value="AAA+ ATPASE DOMAIN-CONTAINING PROTEIN"/>
    <property type="match status" value="1"/>
</dbReference>
<gene>
    <name evidence="2" type="ORF">ACFSUE_12070</name>
</gene>
<organism evidence="2 3">
    <name type="scientific">Sporolactobacillus shoreicorticis</name>
    <dbReference type="NCBI Taxonomy" id="1923877"/>
    <lineage>
        <taxon>Bacteria</taxon>
        <taxon>Bacillati</taxon>
        <taxon>Bacillota</taxon>
        <taxon>Bacilli</taxon>
        <taxon>Bacillales</taxon>
        <taxon>Sporolactobacillaceae</taxon>
        <taxon>Sporolactobacillus</taxon>
    </lineage>
</organism>
<name>A0ABW5S5Z2_9BACL</name>
<dbReference type="GO" id="GO:0005524">
    <property type="term" value="F:ATP binding"/>
    <property type="evidence" value="ECO:0007669"/>
    <property type="project" value="UniProtKB-KW"/>
</dbReference>
<accession>A0ABW5S5Z2</accession>
<dbReference type="Pfam" id="PF13635">
    <property type="entry name" value="DUF4143"/>
    <property type="match status" value="1"/>
</dbReference>
<keyword evidence="2" id="KW-0547">Nucleotide-binding</keyword>
<evidence type="ECO:0000259" key="1">
    <source>
        <dbReference type="Pfam" id="PF13635"/>
    </source>
</evidence>
<reference evidence="3" key="1">
    <citation type="journal article" date="2019" name="Int. J. Syst. Evol. Microbiol.">
        <title>The Global Catalogue of Microorganisms (GCM) 10K type strain sequencing project: providing services to taxonomists for standard genome sequencing and annotation.</title>
        <authorList>
            <consortium name="The Broad Institute Genomics Platform"/>
            <consortium name="The Broad Institute Genome Sequencing Center for Infectious Disease"/>
            <person name="Wu L."/>
            <person name="Ma J."/>
        </authorList>
    </citation>
    <scope>NUCLEOTIDE SEQUENCE [LARGE SCALE GENOMIC DNA]</scope>
    <source>
        <strain evidence="3">TISTR 2466</strain>
    </source>
</reference>
<dbReference type="Proteomes" id="UP001597399">
    <property type="component" value="Unassembled WGS sequence"/>
</dbReference>
<proteinExistence type="predicted"/>
<dbReference type="InterPro" id="IPR025420">
    <property type="entry name" value="DUF4143"/>
</dbReference>
<dbReference type="PANTHER" id="PTHR43566">
    <property type="entry name" value="CONSERVED PROTEIN"/>
    <property type="match status" value="1"/>
</dbReference>